<dbReference type="NCBIfam" id="TIGR00527">
    <property type="entry name" value="gcvH"/>
    <property type="match status" value="1"/>
</dbReference>
<dbReference type="FunFam" id="2.40.50.100:FF:000011">
    <property type="entry name" value="Glycine cleavage system H protein"/>
    <property type="match status" value="1"/>
</dbReference>
<dbReference type="InterPro" id="IPR033753">
    <property type="entry name" value="GCV_H/Fam206"/>
</dbReference>
<dbReference type="Gene3D" id="2.40.50.100">
    <property type="match status" value="1"/>
</dbReference>
<feature type="modified residue" description="N6-lipoyllysine" evidence="3 4">
    <location>
        <position position="65"/>
    </location>
</feature>
<dbReference type="GO" id="GO:0019464">
    <property type="term" value="P:glycine decarboxylation via glycine cleavage system"/>
    <property type="evidence" value="ECO:0007669"/>
    <property type="project" value="UniProtKB-UniRule"/>
</dbReference>
<gene>
    <name evidence="3" type="primary">gcvH</name>
    <name evidence="6" type="ORF">Xedl_01353</name>
</gene>
<dbReference type="NCBIfam" id="NF002270">
    <property type="entry name" value="PRK01202.1"/>
    <property type="match status" value="1"/>
</dbReference>
<dbReference type="SUPFAM" id="SSF51230">
    <property type="entry name" value="Single hybrid motif"/>
    <property type="match status" value="1"/>
</dbReference>
<dbReference type="InterPro" id="IPR003016">
    <property type="entry name" value="2-oxoA_DH_lipoyl-BS"/>
</dbReference>
<evidence type="ECO:0000313" key="6">
    <source>
        <dbReference type="EMBL" id="OKP04212.1"/>
    </source>
</evidence>
<dbReference type="PANTHER" id="PTHR11715">
    <property type="entry name" value="GLYCINE CLEAVAGE SYSTEM H PROTEIN"/>
    <property type="match status" value="1"/>
</dbReference>
<organism evidence="6 7">
    <name type="scientific">Xenorhabdus eapokensis</name>
    <dbReference type="NCBI Taxonomy" id="1873482"/>
    <lineage>
        <taxon>Bacteria</taxon>
        <taxon>Pseudomonadati</taxon>
        <taxon>Pseudomonadota</taxon>
        <taxon>Gammaproteobacteria</taxon>
        <taxon>Enterobacterales</taxon>
        <taxon>Morganellaceae</taxon>
        <taxon>Xenorhabdus</taxon>
    </lineage>
</organism>
<dbReference type="PROSITE" id="PS50968">
    <property type="entry name" value="BIOTINYL_LIPOYL"/>
    <property type="match status" value="1"/>
</dbReference>
<protein>
    <recommendedName>
        <fullName evidence="3">Glycine cleavage system H protein</fullName>
    </recommendedName>
</protein>
<evidence type="ECO:0000256" key="2">
    <source>
        <dbReference type="ARBA" id="ARBA00022823"/>
    </source>
</evidence>
<feature type="domain" description="Lipoyl-binding" evidence="5">
    <location>
        <begin position="24"/>
        <end position="106"/>
    </location>
</feature>
<dbReference type="STRING" id="1873482.Xedl_01353"/>
<dbReference type="InterPro" id="IPR017453">
    <property type="entry name" value="GCV_H_sub"/>
</dbReference>
<dbReference type="InterPro" id="IPR002930">
    <property type="entry name" value="GCV_H"/>
</dbReference>
<dbReference type="InterPro" id="IPR011053">
    <property type="entry name" value="Single_hybrid_motif"/>
</dbReference>
<comment type="similarity">
    <text evidence="1 3">Belongs to the GcvH family.</text>
</comment>
<dbReference type="PROSITE" id="PS00189">
    <property type="entry name" value="LIPOYL"/>
    <property type="match status" value="1"/>
</dbReference>
<dbReference type="EMBL" id="MKGQ01000006">
    <property type="protein sequence ID" value="OKP04212.1"/>
    <property type="molecule type" value="Genomic_DNA"/>
</dbReference>
<dbReference type="OrthoDB" id="9796712at2"/>
<comment type="caution">
    <text evidence="6">The sequence shown here is derived from an EMBL/GenBank/DDBJ whole genome shotgun (WGS) entry which is preliminary data.</text>
</comment>
<reference evidence="6 7" key="1">
    <citation type="submission" date="2016-09" db="EMBL/GenBank/DDBJ databases">
        <title>Xenorhabdus thuongxuanensis sp. nov. and Xenorhabdus eapokensis sp. nov., isolated from Steinernema species.</title>
        <authorList>
            <person name="Kaempfer P."/>
            <person name="Tobias N.J."/>
            <person name="Phan Ke L."/>
            <person name="Bode H.B."/>
            <person name="Glaeser S.P."/>
        </authorList>
    </citation>
    <scope>NUCLEOTIDE SEQUENCE [LARGE SCALE GENOMIC DNA]</scope>
    <source>
        <strain evidence="6 7">DL20</strain>
    </source>
</reference>
<dbReference type="GO" id="GO:0005829">
    <property type="term" value="C:cytosol"/>
    <property type="evidence" value="ECO:0007669"/>
    <property type="project" value="TreeGrafter"/>
</dbReference>
<evidence type="ECO:0000313" key="7">
    <source>
        <dbReference type="Proteomes" id="UP000186268"/>
    </source>
</evidence>
<evidence type="ECO:0000256" key="3">
    <source>
        <dbReference type="HAMAP-Rule" id="MF_00272"/>
    </source>
</evidence>
<comment type="function">
    <text evidence="3">The glycine cleavage system catalyzes the degradation of glycine. The H protein shuttles the methylamine group of glycine from the P protein to the T protein.</text>
</comment>
<dbReference type="GO" id="GO:0005960">
    <property type="term" value="C:glycine cleavage complex"/>
    <property type="evidence" value="ECO:0007669"/>
    <property type="project" value="InterPro"/>
</dbReference>
<proteinExistence type="inferred from homology"/>
<dbReference type="Proteomes" id="UP000186268">
    <property type="component" value="Unassembled WGS sequence"/>
</dbReference>
<evidence type="ECO:0000259" key="5">
    <source>
        <dbReference type="PROSITE" id="PS50968"/>
    </source>
</evidence>
<dbReference type="AlphaFoldDB" id="A0A1Q5TVE2"/>
<dbReference type="GO" id="GO:0009249">
    <property type="term" value="P:protein lipoylation"/>
    <property type="evidence" value="ECO:0007669"/>
    <property type="project" value="TreeGrafter"/>
</dbReference>
<dbReference type="CDD" id="cd06848">
    <property type="entry name" value="GCS_H"/>
    <property type="match status" value="1"/>
</dbReference>
<evidence type="ECO:0000256" key="4">
    <source>
        <dbReference type="PIRSR" id="PIRSR617453-50"/>
    </source>
</evidence>
<dbReference type="Pfam" id="PF01597">
    <property type="entry name" value="GCV_H"/>
    <property type="match status" value="1"/>
</dbReference>
<comment type="subunit">
    <text evidence="3">The glycine cleavage system is composed of four proteins: P, T, L and H.</text>
</comment>
<evidence type="ECO:0000256" key="1">
    <source>
        <dbReference type="ARBA" id="ARBA00009249"/>
    </source>
</evidence>
<accession>A0A1Q5TVE2</accession>
<dbReference type="PANTHER" id="PTHR11715:SF3">
    <property type="entry name" value="GLYCINE CLEAVAGE SYSTEM H PROTEIN-RELATED"/>
    <property type="match status" value="1"/>
</dbReference>
<dbReference type="InterPro" id="IPR000089">
    <property type="entry name" value="Biotin_lipoyl"/>
</dbReference>
<keyword evidence="7" id="KW-1185">Reference proteome</keyword>
<keyword evidence="2 3" id="KW-0450">Lipoyl</keyword>
<comment type="cofactor">
    <cofactor evidence="3">
        <name>(R)-lipoate</name>
        <dbReference type="ChEBI" id="CHEBI:83088"/>
    </cofactor>
    <text evidence="3">Binds 1 lipoyl cofactor covalently.</text>
</comment>
<sequence length="130" mass="14359">MSHVPVELKYTESHEWVRSEGNGEYTVGITEHAQNLLGDMVFVDLPEIGTEVNSGDDCAVVESVKAASDIYAPVSGKIIAVNPDLESSPELVNSEPYNEGWLFRIKITDESELANLLDAESYRSLLEEDE</sequence>
<dbReference type="RefSeq" id="WP_074019259.1">
    <property type="nucleotide sequence ID" value="NZ_CAWNAG010000169.1"/>
</dbReference>
<name>A0A1Q5TVE2_9GAMM</name>
<dbReference type="HAMAP" id="MF_00272">
    <property type="entry name" value="GcvH"/>
    <property type="match status" value="1"/>
</dbReference>